<feature type="transmembrane region" description="Helical" evidence="7">
    <location>
        <begin position="416"/>
        <end position="436"/>
    </location>
</feature>
<dbReference type="Pfam" id="PF12821">
    <property type="entry name" value="ThrE_2"/>
    <property type="match status" value="1"/>
</dbReference>
<keyword evidence="11" id="KW-1185">Reference proteome</keyword>
<feature type="domain" description="Threonine/Serine exporter ThrE" evidence="9">
    <location>
        <begin position="312"/>
        <end position="436"/>
    </location>
</feature>
<feature type="transmembrane region" description="Helical" evidence="7">
    <location>
        <begin position="204"/>
        <end position="224"/>
    </location>
</feature>
<evidence type="ECO:0000256" key="1">
    <source>
        <dbReference type="ARBA" id="ARBA00004651"/>
    </source>
</evidence>
<dbReference type="Pfam" id="PF06738">
    <property type="entry name" value="ThrE"/>
    <property type="match status" value="1"/>
</dbReference>
<evidence type="ECO:0000256" key="7">
    <source>
        <dbReference type="SAM" id="Phobius"/>
    </source>
</evidence>
<name>A0ABY3WE43_9MICC</name>
<dbReference type="InterPro" id="IPR050539">
    <property type="entry name" value="ThrE_Dicarb/AminoAcid_Exp"/>
</dbReference>
<evidence type="ECO:0000256" key="2">
    <source>
        <dbReference type="ARBA" id="ARBA00022475"/>
    </source>
</evidence>
<evidence type="ECO:0000256" key="6">
    <source>
        <dbReference type="ARBA" id="ARBA00034125"/>
    </source>
</evidence>
<gene>
    <name evidence="10" type="ORF">MNQ99_15845</name>
</gene>
<dbReference type="Proteomes" id="UP000829069">
    <property type="component" value="Chromosome"/>
</dbReference>
<feature type="transmembrane region" description="Helical" evidence="7">
    <location>
        <begin position="304"/>
        <end position="324"/>
    </location>
</feature>
<protein>
    <submittedName>
        <fullName evidence="10">Threonine/serine exporter family protein</fullName>
    </submittedName>
</protein>
<evidence type="ECO:0000256" key="3">
    <source>
        <dbReference type="ARBA" id="ARBA00022692"/>
    </source>
</evidence>
<comment type="subcellular location">
    <subcellularLocation>
        <location evidence="1">Cell membrane</location>
        <topology evidence="1">Multi-pass membrane protein</topology>
    </subcellularLocation>
</comment>
<dbReference type="InterPro" id="IPR010619">
    <property type="entry name" value="ThrE-like_N"/>
</dbReference>
<feature type="transmembrane region" description="Helical" evidence="7">
    <location>
        <begin position="358"/>
        <end position="376"/>
    </location>
</feature>
<keyword evidence="3 7" id="KW-0812">Transmembrane</keyword>
<dbReference type="PANTHER" id="PTHR34390:SF2">
    <property type="entry name" value="SUCCINATE TRANSPORTER SUBUNIT YJJP-RELATED"/>
    <property type="match status" value="1"/>
</dbReference>
<dbReference type="InterPro" id="IPR024528">
    <property type="entry name" value="ThrE_2"/>
</dbReference>
<feature type="transmembrane region" description="Helical" evidence="7">
    <location>
        <begin position="383"/>
        <end position="404"/>
    </location>
</feature>
<feature type="transmembrane region" description="Helical" evidence="7">
    <location>
        <begin position="230"/>
        <end position="248"/>
    </location>
</feature>
<evidence type="ECO:0000313" key="11">
    <source>
        <dbReference type="Proteomes" id="UP000829069"/>
    </source>
</evidence>
<reference evidence="10 11" key="1">
    <citation type="submission" date="2022-03" db="EMBL/GenBank/DDBJ databases">
        <title>Isotopic signatures of nitrous oxide derived from detoxification processes.</title>
        <authorList>
            <person name="Behrendt U."/>
            <person name="Buchen C."/>
            <person name="Well R."/>
            <person name="Ulrich A."/>
            <person name="Rohe L."/>
            <person name="Kolb S."/>
            <person name="Schloter M."/>
            <person name="Horn M.A."/>
            <person name="Augustin J."/>
        </authorList>
    </citation>
    <scope>NUCLEOTIDE SEQUENCE [LARGE SCALE GENOMIC DNA]</scope>
    <source>
        <strain evidence="10 11">S4-C24</strain>
    </source>
</reference>
<organism evidence="10 11">
    <name type="scientific">Arthrobacter sulfonylureivorans</name>
    <dbReference type="NCBI Taxonomy" id="2486855"/>
    <lineage>
        <taxon>Bacteria</taxon>
        <taxon>Bacillati</taxon>
        <taxon>Actinomycetota</taxon>
        <taxon>Actinomycetes</taxon>
        <taxon>Micrococcales</taxon>
        <taxon>Micrococcaceae</taxon>
        <taxon>Arthrobacter</taxon>
    </lineage>
</organism>
<keyword evidence="5 7" id="KW-0472">Membrane</keyword>
<feature type="transmembrane region" description="Helical" evidence="7">
    <location>
        <begin position="269"/>
        <end position="292"/>
    </location>
</feature>
<feature type="domain" description="Threonine/serine exporter-like N-terminal" evidence="8">
    <location>
        <begin position="46"/>
        <end position="284"/>
    </location>
</feature>
<evidence type="ECO:0000256" key="5">
    <source>
        <dbReference type="ARBA" id="ARBA00023136"/>
    </source>
</evidence>
<dbReference type="EMBL" id="CP093326">
    <property type="protein sequence ID" value="UNK47692.1"/>
    <property type="molecule type" value="Genomic_DNA"/>
</dbReference>
<keyword evidence="2" id="KW-1003">Cell membrane</keyword>
<evidence type="ECO:0000256" key="4">
    <source>
        <dbReference type="ARBA" id="ARBA00022989"/>
    </source>
</evidence>
<proteinExistence type="inferred from homology"/>
<accession>A0ABY3WE43</accession>
<keyword evidence="4 7" id="KW-1133">Transmembrane helix</keyword>
<evidence type="ECO:0000259" key="9">
    <source>
        <dbReference type="Pfam" id="PF12821"/>
    </source>
</evidence>
<feature type="transmembrane region" description="Helical" evidence="7">
    <location>
        <begin position="331"/>
        <end position="352"/>
    </location>
</feature>
<sequence length="459" mass="48040">MLRKLVQGEAPPTAPMSIVERLAGSPYANPMIQAAGIDASARITLDFALDVAETMFRYGAGALEVETSIIAVTAAFGLSDIDVDITNQSVLINYAKPDTVPITVMRVVRSWTNNYAGLSLVHELVTDIVNGGVGRSEAKERLQEITSRPKPFPRWMAIGAGGVFAGAIVAFLGGSIFAALVGSISTLLMGLVGKKLSKWRMPDFFITGIGACLATVMALLFWALHVPLSPSLVIAGGILFLLPTGRLVSATQDAINGFPVTASGRYLSAFFTFAAIAAGVAVGLVGGTMTGISLPEVFVQGEGSYPYVVRALLLMVATMAICMTEQTKLNMLLPTAAVGLAGLLIYDFVLWAGIGDRIAPAVGAVVIGFLGRIVGLRMGSPQLVVAVPAVLFLLPGLSVFRSIYELTVNAEAPFNGILGLFGALTVILAIAGGAVLGDNLARPFTKGLGSNESRRARRR</sequence>
<evidence type="ECO:0000259" key="8">
    <source>
        <dbReference type="Pfam" id="PF06738"/>
    </source>
</evidence>
<dbReference type="RefSeq" id="WP_241915399.1">
    <property type="nucleotide sequence ID" value="NZ_CP093326.1"/>
</dbReference>
<dbReference type="PANTHER" id="PTHR34390">
    <property type="entry name" value="UPF0442 PROTEIN YJJB-RELATED"/>
    <property type="match status" value="1"/>
</dbReference>
<comment type="similarity">
    <text evidence="6">Belongs to the ThrE exporter (TC 2.A.79) family.</text>
</comment>
<evidence type="ECO:0000313" key="10">
    <source>
        <dbReference type="EMBL" id="UNK47692.1"/>
    </source>
</evidence>